<evidence type="ECO:0000256" key="4">
    <source>
        <dbReference type="SAM" id="MobiDB-lite"/>
    </source>
</evidence>
<feature type="region of interest" description="Disordered" evidence="4">
    <location>
        <begin position="25"/>
        <end position="54"/>
    </location>
</feature>
<dbReference type="CDD" id="cd09895">
    <property type="entry name" value="NGN_SP_UpxY"/>
    <property type="match status" value="1"/>
</dbReference>
<dbReference type="InterPro" id="IPR036735">
    <property type="entry name" value="NGN_dom_sf"/>
</dbReference>
<keyword evidence="7" id="KW-1185">Reference proteome</keyword>
<dbReference type="RefSeq" id="WP_154533289.1">
    <property type="nucleotide sequence ID" value="NZ_VUNG01000004.1"/>
</dbReference>
<keyword evidence="1" id="KW-0889">Transcription antitermination</keyword>
<dbReference type="Proteomes" id="UP000438914">
    <property type="component" value="Unassembled WGS sequence"/>
</dbReference>
<reference evidence="6 7" key="1">
    <citation type="submission" date="2019-08" db="EMBL/GenBank/DDBJ databases">
        <title>In-depth cultivation of the pig gut microbiome towards novel bacterial diversity and tailored functional studies.</title>
        <authorList>
            <person name="Wylensek D."/>
            <person name="Hitch T.C.A."/>
            <person name="Clavel T."/>
        </authorList>
    </citation>
    <scope>NUCLEOTIDE SEQUENCE [LARGE SCALE GENOMIC DNA]</scope>
    <source>
        <strain evidence="6 7">LKV-178-WT-2A</strain>
    </source>
</reference>
<dbReference type="CDD" id="cd06091">
    <property type="entry name" value="KOW_NusG"/>
    <property type="match status" value="1"/>
</dbReference>
<gene>
    <name evidence="6" type="ORF">FYJ73_03275</name>
</gene>
<dbReference type="SUPFAM" id="SSF82679">
    <property type="entry name" value="N-utilization substance G protein NusG, N-terminal domain"/>
    <property type="match status" value="1"/>
</dbReference>
<feature type="domain" description="KOW" evidence="5">
    <location>
        <begin position="188"/>
        <end position="215"/>
    </location>
</feature>
<evidence type="ECO:0000256" key="1">
    <source>
        <dbReference type="ARBA" id="ARBA00022814"/>
    </source>
</evidence>
<dbReference type="GO" id="GO:0031564">
    <property type="term" value="P:transcription antitermination"/>
    <property type="evidence" value="ECO:0007669"/>
    <property type="project" value="UniProtKB-KW"/>
</dbReference>
<dbReference type="Gene3D" id="3.30.70.940">
    <property type="entry name" value="NusG, N-terminal domain"/>
    <property type="match status" value="1"/>
</dbReference>
<dbReference type="SMART" id="SM00739">
    <property type="entry name" value="KOW"/>
    <property type="match status" value="1"/>
</dbReference>
<dbReference type="InterPro" id="IPR005824">
    <property type="entry name" value="KOW"/>
</dbReference>
<dbReference type="EMBL" id="VUNG01000004">
    <property type="protein sequence ID" value="MST83709.1"/>
    <property type="molecule type" value="Genomic_DNA"/>
</dbReference>
<keyword evidence="2" id="KW-0805">Transcription regulation</keyword>
<dbReference type="InterPro" id="IPR043425">
    <property type="entry name" value="NusG-like"/>
</dbReference>
<evidence type="ECO:0000313" key="7">
    <source>
        <dbReference type="Proteomes" id="UP000438914"/>
    </source>
</evidence>
<evidence type="ECO:0000259" key="5">
    <source>
        <dbReference type="SMART" id="SM00739"/>
    </source>
</evidence>
<dbReference type="PANTHER" id="PTHR30265">
    <property type="entry name" value="RHO-INTERACTING TRANSCRIPTION TERMINATION FACTOR NUSG"/>
    <property type="match status" value="1"/>
</dbReference>
<keyword evidence="3" id="KW-0804">Transcription</keyword>
<evidence type="ECO:0000256" key="2">
    <source>
        <dbReference type="ARBA" id="ARBA00023015"/>
    </source>
</evidence>
<dbReference type="NCBIfam" id="NF033644">
    <property type="entry name" value="antiterm_UpxY"/>
    <property type="match status" value="1"/>
</dbReference>
<dbReference type="Pfam" id="PF02357">
    <property type="entry name" value="NusG"/>
    <property type="match status" value="1"/>
</dbReference>
<dbReference type="GO" id="GO:0006354">
    <property type="term" value="P:DNA-templated transcription elongation"/>
    <property type="evidence" value="ECO:0007669"/>
    <property type="project" value="InterPro"/>
</dbReference>
<name>A0A7K0KCV1_9BACT</name>
<evidence type="ECO:0000313" key="6">
    <source>
        <dbReference type="EMBL" id="MST83709.1"/>
    </source>
</evidence>
<dbReference type="AlphaFoldDB" id="A0A7K0KCV1"/>
<organism evidence="6 7">
    <name type="scientific">Hallella mizrahii</name>
    <dbReference type="NCBI Taxonomy" id="2606637"/>
    <lineage>
        <taxon>Bacteria</taxon>
        <taxon>Pseudomonadati</taxon>
        <taxon>Bacteroidota</taxon>
        <taxon>Bacteroidia</taxon>
        <taxon>Bacteroidales</taxon>
        <taxon>Prevotellaceae</taxon>
        <taxon>Hallella</taxon>
    </lineage>
</organism>
<evidence type="ECO:0000256" key="3">
    <source>
        <dbReference type="ARBA" id="ARBA00023163"/>
    </source>
</evidence>
<accession>A0A7K0KCV1</accession>
<dbReference type="InterPro" id="IPR006645">
    <property type="entry name" value="NGN-like_dom"/>
</dbReference>
<proteinExistence type="predicted"/>
<dbReference type="PANTHER" id="PTHR30265:SF4">
    <property type="entry name" value="KOW MOTIF FAMILY PROTEIN, EXPRESSED"/>
    <property type="match status" value="1"/>
</dbReference>
<dbReference type="InterPro" id="IPR008991">
    <property type="entry name" value="Translation_prot_SH3-like_sf"/>
</dbReference>
<comment type="caution">
    <text evidence="6">The sequence shown here is derived from an EMBL/GenBank/DDBJ whole genome shotgun (WGS) entry which is preliminary data.</text>
</comment>
<feature type="compositionally biased region" description="Low complexity" evidence="4">
    <location>
        <begin position="25"/>
        <end position="38"/>
    </location>
</feature>
<sequence>MEINSINPDEQHQLVGLSACTGPIPNANSNDSISSNGGDETEGCPPTMPQPLEPESKDKKILWYVLRAAYGTEKQAYDYITENSDPKDVKLFWPKRFVRQTINGRVIDKEEILIPNILFVKASKKLLDEFVFDNIHLPYLRYYYHQYHKDDVLVHEPLFVPAKQMTSFMQIYDSNVEGKYIAGDIISKFAKGQLVRVIDGPFKGVVGRVARFKGQQRVGVCVDHFMTAVTTWIKNKYLEVLEEDELRNE</sequence>
<protein>
    <submittedName>
        <fullName evidence="6">UpxY family transcription antiterminator</fullName>
    </submittedName>
</protein>
<dbReference type="SUPFAM" id="SSF50104">
    <property type="entry name" value="Translation proteins SH3-like domain"/>
    <property type="match status" value="1"/>
</dbReference>